<feature type="compositionally biased region" description="Low complexity" evidence="1">
    <location>
        <begin position="400"/>
        <end position="418"/>
    </location>
</feature>
<evidence type="ECO:0000313" key="3">
    <source>
        <dbReference type="EMBL" id="KAJ5201936.1"/>
    </source>
</evidence>
<feature type="region of interest" description="Disordered" evidence="1">
    <location>
        <begin position="1"/>
        <end position="59"/>
    </location>
</feature>
<feature type="region of interest" description="Disordered" evidence="1">
    <location>
        <begin position="312"/>
        <end position="335"/>
    </location>
</feature>
<dbReference type="AlphaFoldDB" id="A0A9W9SXR0"/>
<feature type="region of interest" description="Disordered" evidence="1">
    <location>
        <begin position="386"/>
        <end position="492"/>
    </location>
</feature>
<evidence type="ECO:0000313" key="4">
    <source>
        <dbReference type="Proteomes" id="UP001150904"/>
    </source>
</evidence>
<feature type="compositionally biased region" description="Polar residues" evidence="1">
    <location>
        <begin position="186"/>
        <end position="204"/>
    </location>
</feature>
<comment type="caution">
    <text evidence="3">The sequence shown here is derived from an EMBL/GenBank/DDBJ whole genome shotgun (WGS) entry which is preliminary data.</text>
</comment>
<name>A0A9W9SXR0_9EURO</name>
<protein>
    <recommendedName>
        <fullName evidence="2">BZIP domain-containing protein</fullName>
    </recommendedName>
</protein>
<evidence type="ECO:0000259" key="2">
    <source>
        <dbReference type="PROSITE" id="PS00036"/>
    </source>
</evidence>
<organism evidence="3 4">
    <name type="scientific">Penicillium cinerascens</name>
    <dbReference type="NCBI Taxonomy" id="70096"/>
    <lineage>
        <taxon>Eukaryota</taxon>
        <taxon>Fungi</taxon>
        <taxon>Dikarya</taxon>
        <taxon>Ascomycota</taxon>
        <taxon>Pezizomycotina</taxon>
        <taxon>Eurotiomycetes</taxon>
        <taxon>Eurotiomycetidae</taxon>
        <taxon>Eurotiales</taxon>
        <taxon>Aspergillaceae</taxon>
        <taxon>Penicillium</taxon>
    </lineage>
</organism>
<feature type="compositionally biased region" description="Basic and acidic residues" evidence="1">
    <location>
        <begin position="317"/>
        <end position="328"/>
    </location>
</feature>
<dbReference type="CDD" id="cd14688">
    <property type="entry name" value="bZIP_YAP"/>
    <property type="match status" value="1"/>
</dbReference>
<proteinExistence type="predicted"/>
<keyword evidence="4" id="KW-1185">Reference proteome</keyword>
<feature type="region of interest" description="Disordered" evidence="1">
    <location>
        <begin position="185"/>
        <end position="251"/>
    </location>
</feature>
<dbReference type="InterPro" id="IPR004827">
    <property type="entry name" value="bZIP"/>
</dbReference>
<dbReference type="GeneID" id="83180962"/>
<feature type="domain" description="BZIP" evidence="2">
    <location>
        <begin position="319"/>
        <end position="333"/>
    </location>
</feature>
<reference evidence="3" key="1">
    <citation type="submission" date="2022-12" db="EMBL/GenBank/DDBJ databases">
        <authorList>
            <person name="Petersen C."/>
        </authorList>
    </citation>
    <scope>NUCLEOTIDE SEQUENCE</scope>
    <source>
        <strain evidence="3">IBT 15544</strain>
    </source>
</reference>
<dbReference type="OrthoDB" id="2247093at2759"/>
<dbReference type="GO" id="GO:0003700">
    <property type="term" value="F:DNA-binding transcription factor activity"/>
    <property type="evidence" value="ECO:0007669"/>
    <property type="project" value="InterPro"/>
</dbReference>
<dbReference type="Proteomes" id="UP001150904">
    <property type="component" value="Unassembled WGS sequence"/>
</dbReference>
<dbReference type="PROSITE" id="PS00036">
    <property type="entry name" value="BZIP_BASIC"/>
    <property type="match status" value="1"/>
</dbReference>
<reference evidence="3" key="2">
    <citation type="journal article" date="2023" name="IMA Fungus">
        <title>Comparative genomic study of the Penicillium genus elucidates a diverse pangenome and 15 lateral gene transfer events.</title>
        <authorList>
            <person name="Petersen C."/>
            <person name="Sorensen T."/>
            <person name="Nielsen M.R."/>
            <person name="Sondergaard T.E."/>
            <person name="Sorensen J.L."/>
            <person name="Fitzpatrick D.A."/>
            <person name="Frisvad J.C."/>
            <person name="Nielsen K.L."/>
        </authorList>
    </citation>
    <scope>NUCLEOTIDE SEQUENCE</scope>
    <source>
        <strain evidence="3">IBT 15544</strain>
    </source>
</reference>
<dbReference type="RefSeq" id="XP_058307852.1">
    <property type="nucleotide sequence ID" value="XM_058453661.1"/>
</dbReference>
<feature type="compositionally biased region" description="Polar residues" evidence="1">
    <location>
        <begin position="219"/>
        <end position="232"/>
    </location>
</feature>
<feature type="compositionally biased region" description="Polar residues" evidence="1">
    <location>
        <begin position="422"/>
        <end position="433"/>
    </location>
</feature>
<evidence type="ECO:0000256" key="1">
    <source>
        <dbReference type="SAM" id="MobiDB-lite"/>
    </source>
</evidence>
<gene>
    <name evidence="3" type="ORF">N7498_006599</name>
</gene>
<feature type="compositionally biased region" description="Polar residues" evidence="1">
    <location>
        <begin position="144"/>
        <end position="153"/>
    </location>
</feature>
<sequence>MSQEPRRTGPLPDDVTTGGPSVIDNERPPAGNRHLSRRPPLRARPQSWHPYGPVEPPLELSSARSIGVHAILNPPEQAAAIDAASSSREPLTLPGPSASPRPRQGSSPAPRTVHPLVQQQLSPRSYSRSLMSPGSPSVRFIGSGKTSAQSSVAHSPLVHQEPFLGPPQPTSSSSLLLESALRPINSLPSTQPQSLTSIHSTAPSVHSRRTSNGPGPFTTPASQEISPTTPHSSFGHFTHASPAGNNVSLPPTVPPYSAAPTYMTMDTMARGTPAIAEPRRIKEEPVIATGTSRSVTPLGGTLIPCVLDLKSGSSSQAEKRKANSDASRRFRNRKRNEVQLEQRLGAQQDEIQRHVETIGRQSEEIRSLAQQRDHYRSERDFYRDQLGRSVQLPPRPPSPRSQTSLSSATDSTATSTWAGDMSRTTAAPTSGTTGRVPDSARPQGSWPGSPHHLTRLLIHQEGRHPLQYHHQQQLEDPYLHPKGHGPGNRSRP</sequence>
<feature type="compositionally biased region" description="Polar residues" evidence="1">
    <location>
        <begin position="117"/>
        <end position="135"/>
    </location>
</feature>
<feature type="region of interest" description="Disordered" evidence="1">
    <location>
        <begin position="77"/>
        <end position="154"/>
    </location>
</feature>
<dbReference type="EMBL" id="JAPQKR010000013">
    <property type="protein sequence ID" value="KAJ5201936.1"/>
    <property type="molecule type" value="Genomic_DNA"/>
</dbReference>
<accession>A0A9W9SXR0</accession>